<accession>A0A7W4K605</accession>
<proteinExistence type="inferred from homology"/>
<dbReference type="PANTHER" id="PTHR43179">
    <property type="entry name" value="RHAMNOSYLTRANSFERASE WBBL"/>
    <property type="match status" value="1"/>
</dbReference>
<feature type="domain" description="Glycosyltransferase 2-like" evidence="4">
    <location>
        <begin position="4"/>
        <end position="101"/>
    </location>
</feature>
<organism evidence="5 6">
    <name type="scientific">Gluconacetobacter tumulisoli</name>
    <dbReference type="NCBI Taxonomy" id="1286189"/>
    <lineage>
        <taxon>Bacteria</taxon>
        <taxon>Pseudomonadati</taxon>
        <taxon>Pseudomonadota</taxon>
        <taxon>Alphaproteobacteria</taxon>
        <taxon>Acetobacterales</taxon>
        <taxon>Acetobacteraceae</taxon>
        <taxon>Gluconacetobacter</taxon>
    </lineage>
</organism>
<keyword evidence="2" id="KW-0328">Glycosyltransferase</keyword>
<gene>
    <name evidence="5" type="ORF">HLH28_05305</name>
</gene>
<dbReference type="CDD" id="cd00761">
    <property type="entry name" value="Glyco_tranf_GTA_type"/>
    <property type="match status" value="1"/>
</dbReference>
<evidence type="ECO:0000313" key="5">
    <source>
        <dbReference type="EMBL" id="MBB2201001.1"/>
    </source>
</evidence>
<dbReference type="GO" id="GO:0016757">
    <property type="term" value="F:glycosyltransferase activity"/>
    <property type="evidence" value="ECO:0007669"/>
    <property type="project" value="UniProtKB-KW"/>
</dbReference>
<comment type="similarity">
    <text evidence="1">Belongs to the glycosyltransferase 2 family.</text>
</comment>
<name>A0A7W4K605_9PROT</name>
<dbReference type="RefSeq" id="WP_182955550.1">
    <property type="nucleotide sequence ID" value="NZ_JABEQM010000003.1"/>
</dbReference>
<dbReference type="Pfam" id="PF00535">
    <property type="entry name" value="Glycos_transf_2"/>
    <property type="match status" value="1"/>
</dbReference>
<dbReference type="EMBL" id="JABEQM010000003">
    <property type="protein sequence ID" value="MBB2201001.1"/>
    <property type="molecule type" value="Genomic_DNA"/>
</dbReference>
<dbReference type="PANTHER" id="PTHR43179:SF12">
    <property type="entry name" value="GALACTOFURANOSYLTRANSFERASE GLFT2"/>
    <property type="match status" value="1"/>
</dbReference>
<dbReference type="InterPro" id="IPR001173">
    <property type="entry name" value="Glyco_trans_2-like"/>
</dbReference>
<keyword evidence="3 5" id="KW-0808">Transferase</keyword>
<comment type="caution">
    <text evidence="5">The sequence shown here is derived from an EMBL/GenBank/DDBJ whole genome shotgun (WGS) entry which is preliminary data.</text>
</comment>
<dbReference type="SUPFAM" id="SSF53448">
    <property type="entry name" value="Nucleotide-diphospho-sugar transferases"/>
    <property type="match status" value="1"/>
</dbReference>
<keyword evidence="6" id="KW-1185">Reference proteome</keyword>
<protein>
    <submittedName>
        <fullName evidence="5">Glycosyltransferase</fullName>
    </submittedName>
</protein>
<dbReference type="AlphaFoldDB" id="A0A7W4K605"/>
<dbReference type="Proteomes" id="UP000578030">
    <property type="component" value="Unassembled WGS sequence"/>
</dbReference>
<reference evidence="5 6" key="1">
    <citation type="submission" date="2020-04" db="EMBL/GenBank/DDBJ databases">
        <title>Description of novel Gluconacetobacter.</title>
        <authorList>
            <person name="Sombolestani A."/>
        </authorList>
    </citation>
    <scope>NUCLEOTIDE SEQUENCE [LARGE SCALE GENOMIC DNA]</scope>
    <source>
        <strain evidence="5 6">LMG 27802</strain>
    </source>
</reference>
<evidence type="ECO:0000256" key="3">
    <source>
        <dbReference type="ARBA" id="ARBA00022679"/>
    </source>
</evidence>
<dbReference type="InterPro" id="IPR029044">
    <property type="entry name" value="Nucleotide-diphossugar_trans"/>
</dbReference>
<evidence type="ECO:0000256" key="1">
    <source>
        <dbReference type="ARBA" id="ARBA00006739"/>
    </source>
</evidence>
<evidence type="ECO:0000313" key="6">
    <source>
        <dbReference type="Proteomes" id="UP000578030"/>
    </source>
</evidence>
<evidence type="ECO:0000256" key="2">
    <source>
        <dbReference type="ARBA" id="ARBA00022676"/>
    </source>
</evidence>
<dbReference type="Gene3D" id="3.90.550.10">
    <property type="entry name" value="Spore Coat Polysaccharide Biosynthesis Protein SpsA, Chain A"/>
    <property type="match status" value="1"/>
</dbReference>
<sequence length="350" mass="38486">MQATVVIRSMNEADRLRLTLTSLACQTEAAEVVVVNDGSTDHTATVIAEAPLNLDLVAVHHAKPAGRSAAANAGAAQASGDILIFLDGDTLAGPDLVARHLQCHRLRPNLIVRGENFHLRCTRPFRDPEAGTPQPGHEDRVARMSPAELDRARVTRTQIWTRFDEIDARAQPGVYPGYGPRKLYELEMEALRTEEDCDVLWAAAAGANQSVVREAFLESGGFHPDLTINEHRELALRLCRAGGKMAASTARSYHMIHRSGWRDPLEDKNWEDIFYTAHPRADVALLPLLWQSLSDEKTILETSRILSLPQLASIAAEYEGLEGRDAVRAAYLATCAAPSHARHADQGVFR</sequence>
<evidence type="ECO:0000259" key="4">
    <source>
        <dbReference type="Pfam" id="PF00535"/>
    </source>
</evidence>